<keyword evidence="2" id="KW-0472">Membrane</keyword>
<sequence length="112" mass="12512">MQRFLQLWIYGTSKVLFPHEVSFPNSNPTIALDSISICMSYRNWDMMFMLGISAAASVRVSNEPGSGHPMVGKFSVIVVTTTSTLINIILAAIMLIFRVGLSETFNRRRSSH</sequence>
<evidence type="ECO:0000313" key="4">
    <source>
        <dbReference type="Proteomes" id="UP000295252"/>
    </source>
</evidence>
<proteinExistence type="inferred from homology"/>
<dbReference type="GO" id="GO:0016020">
    <property type="term" value="C:membrane"/>
    <property type="evidence" value="ECO:0007669"/>
    <property type="project" value="InterPro"/>
</dbReference>
<dbReference type="STRING" id="49390.A0A068V6C0"/>
<evidence type="ECO:0000313" key="3">
    <source>
        <dbReference type="EMBL" id="CDP16074.1"/>
    </source>
</evidence>
<feature type="transmembrane region" description="Helical" evidence="2">
    <location>
        <begin position="74"/>
        <end position="101"/>
    </location>
</feature>
<evidence type="ECO:0000256" key="2">
    <source>
        <dbReference type="SAM" id="Phobius"/>
    </source>
</evidence>
<keyword evidence="2" id="KW-1133">Transmembrane helix</keyword>
<comment type="similarity">
    <text evidence="1">Belongs to the multi antimicrobial extrusion (MATE) (TC 2.A.66.1) family.</text>
</comment>
<dbReference type="PhylomeDB" id="A0A068V6C0"/>
<dbReference type="EMBL" id="HG739199">
    <property type="protein sequence ID" value="CDP16074.1"/>
    <property type="molecule type" value="Genomic_DNA"/>
</dbReference>
<keyword evidence="4" id="KW-1185">Reference proteome</keyword>
<dbReference type="Proteomes" id="UP000295252">
    <property type="component" value="Chromosome VII"/>
</dbReference>
<organism evidence="3 4">
    <name type="scientific">Coffea canephora</name>
    <name type="common">Robusta coffee</name>
    <dbReference type="NCBI Taxonomy" id="49390"/>
    <lineage>
        <taxon>Eukaryota</taxon>
        <taxon>Viridiplantae</taxon>
        <taxon>Streptophyta</taxon>
        <taxon>Embryophyta</taxon>
        <taxon>Tracheophyta</taxon>
        <taxon>Spermatophyta</taxon>
        <taxon>Magnoliopsida</taxon>
        <taxon>eudicotyledons</taxon>
        <taxon>Gunneridae</taxon>
        <taxon>Pentapetalae</taxon>
        <taxon>asterids</taxon>
        <taxon>lamiids</taxon>
        <taxon>Gentianales</taxon>
        <taxon>Rubiaceae</taxon>
        <taxon>Ixoroideae</taxon>
        <taxon>Gardenieae complex</taxon>
        <taxon>Bertiereae - Coffeeae clade</taxon>
        <taxon>Coffeeae</taxon>
        <taxon>Coffea</taxon>
    </lineage>
</organism>
<dbReference type="PANTHER" id="PTHR11206">
    <property type="entry name" value="MULTIDRUG RESISTANCE PROTEIN"/>
    <property type="match status" value="1"/>
</dbReference>
<dbReference type="Gramene" id="CDP16074">
    <property type="protein sequence ID" value="CDP16074"/>
    <property type="gene ID" value="GSCOC_T00017087001"/>
</dbReference>
<dbReference type="InParanoid" id="A0A068V6C0"/>
<dbReference type="GO" id="GO:0042910">
    <property type="term" value="F:xenobiotic transmembrane transporter activity"/>
    <property type="evidence" value="ECO:0007669"/>
    <property type="project" value="InterPro"/>
</dbReference>
<dbReference type="AlphaFoldDB" id="A0A068V6C0"/>
<accession>A0A068V6C0</accession>
<dbReference type="GO" id="GO:0015297">
    <property type="term" value="F:antiporter activity"/>
    <property type="evidence" value="ECO:0007669"/>
    <property type="project" value="InterPro"/>
</dbReference>
<dbReference type="Pfam" id="PF01554">
    <property type="entry name" value="MatE"/>
    <property type="match status" value="1"/>
</dbReference>
<reference evidence="4" key="1">
    <citation type="journal article" date="2014" name="Science">
        <title>The coffee genome provides insight into the convergent evolution of caffeine biosynthesis.</title>
        <authorList>
            <person name="Denoeud F."/>
            <person name="Carretero-Paulet L."/>
            <person name="Dereeper A."/>
            <person name="Droc G."/>
            <person name="Guyot R."/>
            <person name="Pietrella M."/>
            <person name="Zheng C."/>
            <person name="Alberti A."/>
            <person name="Anthony F."/>
            <person name="Aprea G."/>
            <person name="Aury J.M."/>
            <person name="Bento P."/>
            <person name="Bernard M."/>
            <person name="Bocs S."/>
            <person name="Campa C."/>
            <person name="Cenci A."/>
            <person name="Combes M.C."/>
            <person name="Crouzillat D."/>
            <person name="Da Silva C."/>
            <person name="Daddiego L."/>
            <person name="De Bellis F."/>
            <person name="Dussert S."/>
            <person name="Garsmeur O."/>
            <person name="Gayraud T."/>
            <person name="Guignon V."/>
            <person name="Jahn K."/>
            <person name="Jamilloux V."/>
            <person name="Joet T."/>
            <person name="Labadie K."/>
            <person name="Lan T."/>
            <person name="Leclercq J."/>
            <person name="Lepelley M."/>
            <person name="Leroy T."/>
            <person name="Li L.T."/>
            <person name="Librado P."/>
            <person name="Lopez L."/>
            <person name="Munoz A."/>
            <person name="Noel B."/>
            <person name="Pallavicini A."/>
            <person name="Perrotta G."/>
            <person name="Poncet V."/>
            <person name="Pot D."/>
            <person name="Priyono X."/>
            <person name="Rigoreau M."/>
            <person name="Rouard M."/>
            <person name="Rozas J."/>
            <person name="Tranchant-Dubreuil C."/>
            <person name="VanBuren R."/>
            <person name="Zhang Q."/>
            <person name="Andrade A.C."/>
            <person name="Argout X."/>
            <person name="Bertrand B."/>
            <person name="de Kochko A."/>
            <person name="Graziosi G."/>
            <person name="Henry R.J."/>
            <person name="Jayarama X."/>
            <person name="Ming R."/>
            <person name="Nagai C."/>
            <person name="Rounsley S."/>
            <person name="Sankoff D."/>
            <person name="Giuliano G."/>
            <person name="Albert V.A."/>
            <person name="Wincker P."/>
            <person name="Lashermes P."/>
        </authorList>
    </citation>
    <scope>NUCLEOTIDE SEQUENCE [LARGE SCALE GENOMIC DNA]</scope>
    <source>
        <strain evidence="4">cv. DH200-94</strain>
    </source>
</reference>
<gene>
    <name evidence="3" type="ORF">GSCOC_T00017087001</name>
</gene>
<dbReference type="InterPro" id="IPR002528">
    <property type="entry name" value="MATE_fam"/>
</dbReference>
<keyword evidence="2" id="KW-0812">Transmembrane</keyword>
<name>A0A068V6C0_COFCA</name>
<evidence type="ECO:0000256" key="1">
    <source>
        <dbReference type="ARBA" id="ARBA00010199"/>
    </source>
</evidence>
<protein>
    <submittedName>
        <fullName evidence="3">Uncharacterized protein</fullName>
    </submittedName>
</protein>